<evidence type="ECO:0000313" key="3">
    <source>
        <dbReference type="EMBL" id="MBB5132433.1"/>
    </source>
</evidence>
<reference evidence="3 4" key="1">
    <citation type="submission" date="2020-08" db="EMBL/GenBank/DDBJ databases">
        <title>Genomic Encyclopedia of Type Strains, Phase IV (KMG-IV): sequencing the most valuable type-strain genomes for metagenomic binning, comparative biology and taxonomic classification.</title>
        <authorList>
            <person name="Goeker M."/>
        </authorList>
    </citation>
    <scope>NUCLEOTIDE SEQUENCE [LARGE SCALE GENOMIC DNA]</scope>
    <source>
        <strain evidence="3 4">DSM 45615</strain>
    </source>
</reference>
<proteinExistence type="predicted"/>
<evidence type="ECO:0000259" key="2">
    <source>
        <dbReference type="Pfam" id="PF20182"/>
    </source>
</evidence>
<organism evidence="3 4">
    <name type="scientific">Thermocatellispora tengchongensis</name>
    <dbReference type="NCBI Taxonomy" id="1073253"/>
    <lineage>
        <taxon>Bacteria</taxon>
        <taxon>Bacillati</taxon>
        <taxon>Actinomycetota</taxon>
        <taxon>Actinomycetes</taxon>
        <taxon>Streptosporangiales</taxon>
        <taxon>Streptosporangiaceae</taxon>
        <taxon>Thermocatellispora</taxon>
    </lineage>
</organism>
<feature type="transmembrane region" description="Helical" evidence="1">
    <location>
        <begin position="224"/>
        <end position="252"/>
    </location>
</feature>
<evidence type="ECO:0000256" key="1">
    <source>
        <dbReference type="SAM" id="Phobius"/>
    </source>
</evidence>
<dbReference type="InterPro" id="IPR046675">
    <property type="entry name" value="DUF6545"/>
</dbReference>
<evidence type="ECO:0000313" key="4">
    <source>
        <dbReference type="Proteomes" id="UP000578449"/>
    </source>
</evidence>
<name>A0A840P3G5_9ACTN</name>
<dbReference type="RefSeq" id="WP_185049376.1">
    <property type="nucleotide sequence ID" value="NZ_BAABIX010000003.1"/>
</dbReference>
<dbReference type="NCBIfam" id="NF042915">
    <property type="entry name" value="MAB_1171c_fam"/>
    <property type="match status" value="1"/>
</dbReference>
<keyword evidence="1" id="KW-0472">Membrane</keyword>
<keyword evidence="4" id="KW-1185">Reference proteome</keyword>
<dbReference type="InterPro" id="IPR050039">
    <property type="entry name" value="MAB_1171c-like"/>
</dbReference>
<gene>
    <name evidence="3" type="ORF">HNP84_002149</name>
</gene>
<comment type="caution">
    <text evidence="3">The sequence shown here is derived from an EMBL/GenBank/DDBJ whole genome shotgun (WGS) entry which is preliminary data.</text>
</comment>
<accession>A0A840P3G5</accession>
<feature type="transmembrane region" description="Helical" evidence="1">
    <location>
        <begin position="104"/>
        <end position="123"/>
    </location>
</feature>
<feature type="transmembrane region" description="Helical" evidence="1">
    <location>
        <begin position="35"/>
        <end position="59"/>
    </location>
</feature>
<feature type="transmembrane region" description="Helical" evidence="1">
    <location>
        <begin position="180"/>
        <end position="204"/>
    </location>
</feature>
<dbReference type="AlphaFoldDB" id="A0A840P3G5"/>
<keyword evidence="1" id="KW-0812">Transmembrane</keyword>
<feature type="transmembrane region" description="Helical" evidence="1">
    <location>
        <begin position="143"/>
        <end position="168"/>
    </location>
</feature>
<sequence>MAETLRHYGPAAIACVLLAFRLVKGWRGPPDPARGTVWLVLLGLSLSLTLLTPAVYAFVGSVSGTPNLARLLAHGSMLVVAWSARTFLWHLSHPVAVARPRTRLHLAALAVTFAAMCVLFALADTPVDDVRFAGRYAATPWVLEYWLVYIAYLTPSFASVVVLGWQYARMSNGPLLRVGLRLVATGAFLAIGYLAHKALAFAAARYGFPYPPSGHVLPDGILPLAAHLLVLAGATLPTWGRLLIAPAWLAWLRDYRAYQALRPLWRALYAADPRIALTPAAPVLLDLVAVRDLRFRLYRRVIEIRDGRLALMPYLDPDVAAAARAWAAGTGATGQALDAAVEAASLHAALRARAAGTAAAREHAPDIPGGVDLDSDTAFLRDVARTFRELRARTRSDANVRQVAPPRTGARK</sequence>
<feature type="transmembrane region" description="Helical" evidence="1">
    <location>
        <begin position="71"/>
        <end position="92"/>
    </location>
</feature>
<feature type="domain" description="DUF6545" evidence="2">
    <location>
        <begin position="250"/>
        <end position="388"/>
    </location>
</feature>
<protein>
    <recommendedName>
        <fullName evidence="2">DUF6545 domain-containing protein</fullName>
    </recommendedName>
</protein>
<dbReference type="Proteomes" id="UP000578449">
    <property type="component" value="Unassembled WGS sequence"/>
</dbReference>
<keyword evidence="1" id="KW-1133">Transmembrane helix</keyword>
<dbReference type="EMBL" id="JACHGN010000004">
    <property type="protein sequence ID" value="MBB5132433.1"/>
    <property type="molecule type" value="Genomic_DNA"/>
</dbReference>
<dbReference type="Pfam" id="PF20182">
    <property type="entry name" value="DUF6545"/>
    <property type="match status" value="1"/>
</dbReference>